<evidence type="ECO:0000259" key="2">
    <source>
        <dbReference type="PROSITE" id="PS51186"/>
    </source>
</evidence>
<feature type="domain" description="N-acetyltransferase" evidence="2">
    <location>
        <begin position="36"/>
        <end position="184"/>
    </location>
</feature>
<dbReference type="Gene3D" id="3.40.630.30">
    <property type="match status" value="1"/>
</dbReference>
<keyword evidence="4" id="KW-1185">Reference proteome</keyword>
<sequence>MDIFIREMRNEDQIKNMNVDESFIVDSALVLSAKGQEISYTIKEIPSYRKSYIGEPYEEMSMEDYFTYIDNPNQIIYFAFVENQVVGQIILKRNWNQYAYVEDIKVDARFRMHGIGRRLIEQAKQWARSHNMPGIMLETQNNNVRACKFYESCGFVIGGFDFCVYKGIDKQNDETAIYWYLMFE</sequence>
<comment type="caution">
    <text evidence="3">The sequence shown here is derived from an EMBL/GenBank/DDBJ whole genome shotgun (WGS) entry which is preliminary data.</text>
</comment>
<name>A0A6I4VU48_9BACL</name>
<organism evidence="3 4">
    <name type="scientific">Shimazuella alba</name>
    <dbReference type="NCBI Taxonomy" id="2690964"/>
    <lineage>
        <taxon>Bacteria</taxon>
        <taxon>Bacillati</taxon>
        <taxon>Bacillota</taxon>
        <taxon>Bacilli</taxon>
        <taxon>Bacillales</taxon>
        <taxon>Thermoactinomycetaceae</taxon>
        <taxon>Shimazuella</taxon>
    </lineage>
</organism>
<dbReference type="InterPro" id="IPR008125">
    <property type="entry name" value="Streptothricin_AcTrfase"/>
</dbReference>
<dbReference type="PRINTS" id="PR01754">
    <property type="entry name" value="SACTRNSFRASE"/>
</dbReference>
<dbReference type="PANTHER" id="PTHR13947:SF37">
    <property type="entry name" value="LD18367P"/>
    <property type="match status" value="1"/>
</dbReference>
<gene>
    <name evidence="3" type="ORF">GSM42_16670</name>
</gene>
<accession>A0A6I4VU48</accession>
<dbReference type="Pfam" id="PF00583">
    <property type="entry name" value="Acetyltransf_1"/>
    <property type="match status" value="1"/>
</dbReference>
<dbReference type="PANTHER" id="PTHR13947">
    <property type="entry name" value="GNAT FAMILY N-ACETYLTRANSFERASE"/>
    <property type="match status" value="1"/>
</dbReference>
<evidence type="ECO:0000313" key="3">
    <source>
        <dbReference type="EMBL" id="MXQ55319.1"/>
    </source>
</evidence>
<dbReference type="PROSITE" id="PS51186">
    <property type="entry name" value="GNAT"/>
    <property type="match status" value="1"/>
</dbReference>
<dbReference type="InterPro" id="IPR016181">
    <property type="entry name" value="Acyl_CoA_acyltransferase"/>
</dbReference>
<dbReference type="CDD" id="cd04301">
    <property type="entry name" value="NAT_SF"/>
    <property type="match status" value="1"/>
</dbReference>
<dbReference type="SUPFAM" id="SSF55729">
    <property type="entry name" value="Acyl-CoA N-acyltransferases (Nat)"/>
    <property type="match status" value="1"/>
</dbReference>
<evidence type="ECO:0000256" key="1">
    <source>
        <dbReference type="ARBA" id="ARBA00022679"/>
    </source>
</evidence>
<dbReference type="RefSeq" id="WP_160802670.1">
    <property type="nucleotide sequence ID" value="NZ_WUUL01000013.1"/>
</dbReference>
<proteinExistence type="predicted"/>
<dbReference type="InterPro" id="IPR000182">
    <property type="entry name" value="GNAT_dom"/>
</dbReference>
<dbReference type="GO" id="GO:0008080">
    <property type="term" value="F:N-acetyltransferase activity"/>
    <property type="evidence" value="ECO:0007669"/>
    <property type="project" value="InterPro"/>
</dbReference>
<reference evidence="3 4" key="1">
    <citation type="submission" date="2019-12" db="EMBL/GenBank/DDBJ databases">
        <title>Whole-genome analyses of novel actinobacteria.</title>
        <authorList>
            <person name="Sahin N."/>
            <person name="Saygin H."/>
        </authorList>
    </citation>
    <scope>NUCLEOTIDE SEQUENCE [LARGE SCALE GENOMIC DNA]</scope>
    <source>
        <strain evidence="3 4">KC615</strain>
    </source>
</reference>
<evidence type="ECO:0000313" key="4">
    <source>
        <dbReference type="Proteomes" id="UP000430692"/>
    </source>
</evidence>
<dbReference type="EMBL" id="WUUL01000013">
    <property type="protein sequence ID" value="MXQ55319.1"/>
    <property type="molecule type" value="Genomic_DNA"/>
</dbReference>
<protein>
    <submittedName>
        <fullName evidence="3">GNAT family N-acetyltransferase</fullName>
    </submittedName>
</protein>
<dbReference type="Proteomes" id="UP000430692">
    <property type="component" value="Unassembled WGS sequence"/>
</dbReference>
<dbReference type="InterPro" id="IPR050769">
    <property type="entry name" value="NAT_camello-type"/>
</dbReference>
<keyword evidence="1 3" id="KW-0808">Transferase</keyword>
<dbReference type="AlphaFoldDB" id="A0A6I4VU48"/>